<organism evidence="5 6">
    <name type="scientific">miscellaneous Crenarchaeota group-1 archaeon SG8-32-1</name>
    <dbReference type="NCBI Taxonomy" id="1685124"/>
    <lineage>
        <taxon>Archaea</taxon>
        <taxon>Candidatus Bathyarchaeota</taxon>
        <taxon>MCG-1</taxon>
    </lineage>
</organism>
<evidence type="ECO:0000313" key="6">
    <source>
        <dbReference type="Proteomes" id="UP000037237"/>
    </source>
</evidence>
<evidence type="ECO:0000256" key="3">
    <source>
        <dbReference type="ARBA" id="ARBA00022840"/>
    </source>
</evidence>
<evidence type="ECO:0000256" key="1">
    <source>
        <dbReference type="ARBA" id="ARBA00022448"/>
    </source>
</evidence>
<dbReference type="EMBL" id="LFWU01000159">
    <property type="protein sequence ID" value="KON29362.1"/>
    <property type="molecule type" value="Genomic_DNA"/>
</dbReference>
<dbReference type="PANTHER" id="PTHR42939">
    <property type="entry name" value="ABC TRANSPORTER ATP-BINDING PROTEIN ALBC-RELATED"/>
    <property type="match status" value="1"/>
</dbReference>
<dbReference type="PANTHER" id="PTHR42939:SF1">
    <property type="entry name" value="ABC TRANSPORTER ATP-BINDING PROTEIN ALBC-RELATED"/>
    <property type="match status" value="1"/>
</dbReference>
<keyword evidence="3" id="KW-0067">ATP-binding</keyword>
<comment type="caution">
    <text evidence="5">The sequence shown here is derived from an EMBL/GenBank/DDBJ whole genome shotgun (WGS) entry which is preliminary data.</text>
</comment>
<protein>
    <recommendedName>
        <fullName evidence="4">ABC transporter domain-containing protein</fullName>
    </recommendedName>
</protein>
<dbReference type="InterPro" id="IPR003593">
    <property type="entry name" value="AAA+_ATPase"/>
</dbReference>
<dbReference type="Proteomes" id="UP000037237">
    <property type="component" value="Unassembled WGS sequence"/>
</dbReference>
<gene>
    <name evidence="5" type="ORF">AC477_05980</name>
</gene>
<reference evidence="5 6" key="1">
    <citation type="submission" date="2015-06" db="EMBL/GenBank/DDBJ databases">
        <title>New insights into the roles of widespread benthic archaea in carbon and nitrogen cycling.</title>
        <authorList>
            <person name="Lazar C.S."/>
            <person name="Baker B.J."/>
            <person name="Seitz K.W."/>
            <person name="Hyde A.S."/>
            <person name="Dick G.J."/>
            <person name="Hinrichs K.-U."/>
            <person name="Teske A.P."/>
        </authorList>
    </citation>
    <scope>NUCLEOTIDE SEQUENCE [LARGE SCALE GENOMIC DNA]</scope>
    <source>
        <strain evidence="5">SG8-32-1</strain>
    </source>
</reference>
<dbReference type="SMART" id="SM00382">
    <property type="entry name" value="AAA"/>
    <property type="match status" value="1"/>
</dbReference>
<feature type="domain" description="ABC transporter" evidence="4">
    <location>
        <begin position="2"/>
        <end position="232"/>
    </location>
</feature>
<evidence type="ECO:0000313" key="5">
    <source>
        <dbReference type="EMBL" id="KON29362.1"/>
    </source>
</evidence>
<keyword evidence="2" id="KW-0547">Nucleotide-binding</keyword>
<dbReference type="Pfam" id="PF00005">
    <property type="entry name" value="ABC_tran"/>
    <property type="match status" value="1"/>
</dbReference>
<dbReference type="Gene3D" id="3.40.50.300">
    <property type="entry name" value="P-loop containing nucleotide triphosphate hydrolases"/>
    <property type="match status" value="1"/>
</dbReference>
<dbReference type="GO" id="GO:0016887">
    <property type="term" value="F:ATP hydrolysis activity"/>
    <property type="evidence" value="ECO:0007669"/>
    <property type="project" value="InterPro"/>
</dbReference>
<dbReference type="InterPro" id="IPR051782">
    <property type="entry name" value="ABC_Transporter_VariousFunc"/>
</dbReference>
<sequence length="261" mass="28593">MIEVSQLTKQFGSVQALSGLTFRVLPGEIYGLLGPNGAGKTTTLKAIIGLIEPTSGTVKVEGFNPTINSIIVKSKIGYIAEKPILYDSLSSRDFLEFVASIRKIDQKTVNRIITQLGEAFDMSKYFDAPIATLSTGMKQKVALIASLIHQPPILLLDEPLSGLDAKTSRIIKDLLLLHIKNGGSVLFSTHIMEVAENICTRIGIIYQGKIIAEGTLEQLKIKTGNKRQSLEEVFLKLTNEETEISDKTRLLGEAFFKNETA</sequence>
<dbReference type="SUPFAM" id="SSF52540">
    <property type="entry name" value="P-loop containing nucleoside triphosphate hydrolases"/>
    <property type="match status" value="1"/>
</dbReference>
<dbReference type="CDD" id="cd03230">
    <property type="entry name" value="ABC_DR_subfamily_A"/>
    <property type="match status" value="1"/>
</dbReference>
<evidence type="ECO:0000256" key="2">
    <source>
        <dbReference type="ARBA" id="ARBA00022741"/>
    </source>
</evidence>
<dbReference type="GO" id="GO:0005524">
    <property type="term" value="F:ATP binding"/>
    <property type="evidence" value="ECO:0007669"/>
    <property type="project" value="UniProtKB-KW"/>
</dbReference>
<keyword evidence="1" id="KW-0813">Transport</keyword>
<proteinExistence type="predicted"/>
<name>A0A0M0BL94_9ARCH</name>
<dbReference type="AlphaFoldDB" id="A0A0M0BL94"/>
<accession>A0A0M0BL94</accession>
<dbReference type="InterPro" id="IPR003439">
    <property type="entry name" value="ABC_transporter-like_ATP-bd"/>
</dbReference>
<dbReference type="InterPro" id="IPR027417">
    <property type="entry name" value="P-loop_NTPase"/>
</dbReference>
<evidence type="ECO:0000259" key="4">
    <source>
        <dbReference type="PROSITE" id="PS50893"/>
    </source>
</evidence>
<dbReference type="PROSITE" id="PS50893">
    <property type="entry name" value="ABC_TRANSPORTER_2"/>
    <property type="match status" value="1"/>
</dbReference>